<keyword evidence="2" id="KW-0456">Lyase</keyword>
<evidence type="ECO:0000313" key="3">
    <source>
        <dbReference type="Proteomes" id="UP000630805"/>
    </source>
</evidence>
<dbReference type="Proteomes" id="UP000630805">
    <property type="component" value="Unassembled WGS sequence"/>
</dbReference>
<evidence type="ECO:0000313" key="2">
    <source>
        <dbReference type="EMBL" id="NVO56570.1"/>
    </source>
</evidence>
<gene>
    <name evidence="2" type="ORF">HW561_12300</name>
</gene>
<accession>A0ABX2PS99</accession>
<feature type="signal peptide" evidence="1">
    <location>
        <begin position="1"/>
        <end position="17"/>
    </location>
</feature>
<dbReference type="PROSITE" id="PS51257">
    <property type="entry name" value="PROKAR_LIPOPROTEIN"/>
    <property type="match status" value="1"/>
</dbReference>
<reference evidence="2 3" key="1">
    <citation type="submission" date="2020-06" db="EMBL/GenBank/DDBJ databases">
        <authorList>
            <person name="Cao W.R."/>
        </authorList>
    </citation>
    <scope>NUCLEOTIDE SEQUENCE [LARGE SCALE GENOMIC DNA]</scope>
    <source>
        <strain evidence="2 3">B1Z28</strain>
    </source>
</reference>
<comment type="caution">
    <text evidence="2">The sequence shown here is derived from an EMBL/GenBank/DDBJ whole genome shotgun (WGS) entry which is preliminary data.</text>
</comment>
<keyword evidence="1" id="KW-0732">Signal</keyword>
<keyword evidence="3" id="KW-1185">Reference proteome</keyword>
<dbReference type="GO" id="GO:0016829">
    <property type="term" value="F:lyase activity"/>
    <property type="evidence" value="ECO:0007669"/>
    <property type="project" value="UniProtKB-KW"/>
</dbReference>
<dbReference type="RefSeq" id="WP_176865168.1">
    <property type="nucleotide sequence ID" value="NZ_JABXWT010000005.1"/>
</dbReference>
<feature type="chain" id="PRO_5046325704" evidence="1">
    <location>
        <begin position="18"/>
        <end position="60"/>
    </location>
</feature>
<organism evidence="2 3">
    <name type="scientific">Ruegeria haliotis</name>
    <dbReference type="NCBI Taxonomy" id="2747601"/>
    <lineage>
        <taxon>Bacteria</taxon>
        <taxon>Pseudomonadati</taxon>
        <taxon>Pseudomonadota</taxon>
        <taxon>Alphaproteobacteria</taxon>
        <taxon>Rhodobacterales</taxon>
        <taxon>Roseobacteraceae</taxon>
        <taxon>Ruegeria</taxon>
    </lineage>
</organism>
<sequence>MQILRVVLLISAGFVLAGCGADGEPIQPTMSANVGVGSSGTFVGGGVGLRRGGLGVYLGL</sequence>
<name>A0ABX2PS99_9RHOB</name>
<protein>
    <submittedName>
        <fullName evidence="2">Argininosuccinate lyase</fullName>
    </submittedName>
</protein>
<evidence type="ECO:0000256" key="1">
    <source>
        <dbReference type="SAM" id="SignalP"/>
    </source>
</evidence>
<proteinExistence type="predicted"/>
<dbReference type="EMBL" id="JABXWT010000005">
    <property type="protein sequence ID" value="NVO56570.1"/>
    <property type="molecule type" value="Genomic_DNA"/>
</dbReference>